<dbReference type="Proteomes" id="UP000249547">
    <property type="component" value="Unassembled WGS sequence"/>
</dbReference>
<keyword evidence="3" id="KW-1185">Reference proteome</keyword>
<protein>
    <submittedName>
        <fullName evidence="2">Uncharacterized protein</fullName>
    </submittedName>
</protein>
<reference evidence="2 3" key="1">
    <citation type="submission" date="2018-06" db="EMBL/GenBank/DDBJ databases">
        <title>Genomic Encyclopedia of Archaeal and Bacterial Type Strains, Phase II (KMG-II): from individual species to whole genera.</title>
        <authorList>
            <person name="Goeker M."/>
        </authorList>
    </citation>
    <scope>NUCLEOTIDE SEQUENCE [LARGE SCALE GENOMIC DNA]</scope>
    <source>
        <strain evidence="2 3">DSM 23857</strain>
    </source>
</reference>
<feature type="chain" id="PRO_5016389034" evidence="1">
    <location>
        <begin position="20"/>
        <end position="74"/>
    </location>
</feature>
<dbReference type="EMBL" id="QLLL01000010">
    <property type="protein sequence ID" value="RAI99471.1"/>
    <property type="molecule type" value="Genomic_DNA"/>
</dbReference>
<name>A0A327Q6U0_9BACT</name>
<gene>
    <name evidence="2" type="ORF">LX64_04605</name>
</gene>
<evidence type="ECO:0000313" key="2">
    <source>
        <dbReference type="EMBL" id="RAI99471.1"/>
    </source>
</evidence>
<sequence>MKLFTLSVCLLVGPTFAHANNNPHNDPSNPVYPNFKARTKISLQDITRLNTGKLLMILILIVRMRQHKLVENSG</sequence>
<organism evidence="2 3">
    <name type="scientific">Chitinophaga skermanii</name>
    <dbReference type="NCBI Taxonomy" id="331697"/>
    <lineage>
        <taxon>Bacteria</taxon>
        <taxon>Pseudomonadati</taxon>
        <taxon>Bacteroidota</taxon>
        <taxon>Chitinophagia</taxon>
        <taxon>Chitinophagales</taxon>
        <taxon>Chitinophagaceae</taxon>
        <taxon>Chitinophaga</taxon>
    </lineage>
</organism>
<evidence type="ECO:0000256" key="1">
    <source>
        <dbReference type="SAM" id="SignalP"/>
    </source>
</evidence>
<evidence type="ECO:0000313" key="3">
    <source>
        <dbReference type="Proteomes" id="UP000249547"/>
    </source>
</evidence>
<proteinExistence type="predicted"/>
<feature type="signal peptide" evidence="1">
    <location>
        <begin position="1"/>
        <end position="19"/>
    </location>
</feature>
<dbReference type="AlphaFoldDB" id="A0A327Q6U0"/>
<keyword evidence="1" id="KW-0732">Signal</keyword>
<accession>A0A327Q6U0</accession>
<comment type="caution">
    <text evidence="2">The sequence shown here is derived from an EMBL/GenBank/DDBJ whole genome shotgun (WGS) entry which is preliminary data.</text>
</comment>